<reference evidence="2" key="2">
    <citation type="submission" date="2021-04" db="EMBL/GenBank/DDBJ databases">
        <authorList>
            <person name="Gilroy R."/>
        </authorList>
    </citation>
    <scope>NUCLEOTIDE SEQUENCE</scope>
    <source>
        <strain evidence="2">Gambia16-930</strain>
    </source>
</reference>
<dbReference type="SUPFAM" id="SSF56317">
    <property type="entry name" value="Carbon-nitrogen hydrolase"/>
    <property type="match status" value="1"/>
</dbReference>
<dbReference type="PANTHER" id="PTHR47799">
    <property type="entry name" value="OMEGA-AMIDASE YAFV"/>
    <property type="match status" value="1"/>
</dbReference>
<organism evidence="2 3">
    <name type="scientific">Candidatus Onthomorpha intestinigallinarum</name>
    <dbReference type="NCBI Taxonomy" id="2840880"/>
    <lineage>
        <taxon>Bacteria</taxon>
        <taxon>Pseudomonadati</taxon>
        <taxon>Bacteroidota</taxon>
        <taxon>Bacteroidia</taxon>
        <taxon>Bacteroidales</taxon>
        <taxon>Candidatus Onthomorpha</taxon>
    </lineage>
</organism>
<sequence>MKIAVFQADTKDKRISENLKRYRSFIDRLDEDTDLLIMPETFTKGFTIEEFFAEDMNGEGLGFMKQVAAERNMAVEGGLLIKEDGRYKNRHFFVTPDSVSYYDKRHLFCLSREPEVISRGENPVTVQYKGWKIKLQTCYDLRFPLWSRNRLGDKGEYDYDLLVYVASWTDVRISHWEKLLPARAIENQSYLVGVNRCGVDETGLNYKGASVVLDYNGNVLAAARDNTEEIVYAVIDKDKLDKYRKKFPVAKDWDSI</sequence>
<reference evidence="2" key="1">
    <citation type="journal article" date="2021" name="PeerJ">
        <title>Extensive microbial diversity within the chicken gut microbiome revealed by metagenomics and culture.</title>
        <authorList>
            <person name="Gilroy R."/>
            <person name="Ravi A."/>
            <person name="Getino M."/>
            <person name="Pursley I."/>
            <person name="Horton D.L."/>
            <person name="Alikhan N.F."/>
            <person name="Baker D."/>
            <person name="Gharbi K."/>
            <person name="Hall N."/>
            <person name="Watson M."/>
            <person name="Adriaenssens E.M."/>
            <person name="Foster-Nyarko E."/>
            <person name="Jarju S."/>
            <person name="Secka A."/>
            <person name="Antonio M."/>
            <person name="Oren A."/>
            <person name="Chaudhuri R.R."/>
            <person name="La Ragione R."/>
            <person name="Hildebrand F."/>
            <person name="Pallen M.J."/>
        </authorList>
    </citation>
    <scope>NUCLEOTIDE SEQUENCE</scope>
    <source>
        <strain evidence="2">Gambia16-930</strain>
    </source>
</reference>
<dbReference type="GO" id="GO:0050152">
    <property type="term" value="F:omega-amidase activity"/>
    <property type="evidence" value="ECO:0007669"/>
    <property type="project" value="TreeGrafter"/>
</dbReference>
<dbReference type="InterPro" id="IPR036526">
    <property type="entry name" value="C-N_Hydrolase_sf"/>
</dbReference>
<gene>
    <name evidence="2" type="ORF">IAC47_07270</name>
</gene>
<evidence type="ECO:0000259" key="1">
    <source>
        <dbReference type="PROSITE" id="PS50263"/>
    </source>
</evidence>
<protein>
    <submittedName>
        <fullName evidence="2">Nitrilase family protein</fullName>
    </submittedName>
</protein>
<dbReference type="AlphaFoldDB" id="A0A9D1UIW5"/>
<dbReference type="PROSITE" id="PS50263">
    <property type="entry name" value="CN_HYDROLASE"/>
    <property type="match status" value="1"/>
</dbReference>
<proteinExistence type="predicted"/>
<comment type="caution">
    <text evidence="2">The sequence shown here is derived from an EMBL/GenBank/DDBJ whole genome shotgun (WGS) entry which is preliminary data.</text>
</comment>
<feature type="domain" description="CN hydrolase" evidence="1">
    <location>
        <begin position="1"/>
        <end position="237"/>
    </location>
</feature>
<dbReference type="EMBL" id="DXGG01000227">
    <property type="protein sequence ID" value="HIW88050.1"/>
    <property type="molecule type" value="Genomic_DNA"/>
</dbReference>
<accession>A0A9D1UIW5</accession>
<dbReference type="InterPro" id="IPR052737">
    <property type="entry name" value="Omega-amidase_YafV"/>
</dbReference>
<name>A0A9D1UIW5_9BACT</name>
<dbReference type="InterPro" id="IPR003010">
    <property type="entry name" value="C-N_Hydrolase"/>
</dbReference>
<dbReference type="Proteomes" id="UP000824267">
    <property type="component" value="Unassembled WGS sequence"/>
</dbReference>
<dbReference type="Gene3D" id="3.60.110.10">
    <property type="entry name" value="Carbon-nitrogen hydrolase"/>
    <property type="match status" value="1"/>
</dbReference>
<dbReference type="GO" id="GO:0106008">
    <property type="term" value="F:2-oxoglutaramate amidase activity"/>
    <property type="evidence" value="ECO:0007669"/>
    <property type="project" value="TreeGrafter"/>
</dbReference>
<evidence type="ECO:0000313" key="3">
    <source>
        <dbReference type="Proteomes" id="UP000824267"/>
    </source>
</evidence>
<evidence type="ECO:0000313" key="2">
    <source>
        <dbReference type="EMBL" id="HIW88050.1"/>
    </source>
</evidence>
<dbReference type="PANTHER" id="PTHR47799:SF1">
    <property type="entry name" value="OMEGA-AMIDASE YAFV"/>
    <property type="match status" value="1"/>
</dbReference>
<dbReference type="Pfam" id="PF00795">
    <property type="entry name" value="CN_hydrolase"/>
    <property type="match status" value="1"/>
</dbReference>